<dbReference type="Ensembl" id="ENSSPUT00000012363.1">
    <property type="protein sequence ID" value="ENSSPUP00000011587.1"/>
    <property type="gene ID" value="ENSSPUG00000008836.1"/>
</dbReference>
<keyword evidence="2" id="KW-1185">Reference proteome</keyword>
<dbReference type="Gene3D" id="2.60.40.1930">
    <property type="match status" value="2"/>
</dbReference>
<dbReference type="PANTHER" id="PTHR11412:SF165">
    <property type="entry name" value="ALPHA-2-MACROGLOBULIN"/>
    <property type="match status" value="1"/>
</dbReference>
<evidence type="ECO:0000313" key="2">
    <source>
        <dbReference type="Proteomes" id="UP000694392"/>
    </source>
</evidence>
<dbReference type="AlphaFoldDB" id="A0A8D0GUF1"/>
<dbReference type="InterPro" id="IPR050473">
    <property type="entry name" value="A2M/Complement_sys"/>
</dbReference>
<reference evidence="1" key="1">
    <citation type="submission" date="2025-08" db="UniProtKB">
        <authorList>
            <consortium name="Ensembl"/>
        </authorList>
    </citation>
    <scope>IDENTIFICATION</scope>
</reference>
<reference evidence="1" key="2">
    <citation type="submission" date="2025-09" db="UniProtKB">
        <authorList>
            <consortium name="Ensembl"/>
        </authorList>
    </citation>
    <scope>IDENTIFICATION</scope>
</reference>
<evidence type="ECO:0000313" key="1">
    <source>
        <dbReference type="Ensembl" id="ENSSPUP00000011587.1"/>
    </source>
</evidence>
<proteinExistence type="predicted"/>
<dbReference type="PANTHER" id="PTHR11412">
    <property type="entry name" value="MACROGLOBULIN / COMPLEMENT"/>
    <property type="match status" value="1"/>
</dbReference>
<organism evidence="1 2">
    <name type="scientific">Sphenodon punctatus</name>
    <name type="common">Tuatara</name>
    <name type="synonym">Hatteria punctata</name>
    <dbReference type="NCBI Taxonomy" id="8508"/>
    <lineage>
        <taxon>Eukaryota</taxon>
        <taxon>Metazoa</taxon>
        <taxon>Chordata</taxon>
        <taxon>Craniata</taxon>
        <taxon>Vertebrata</taxon>
        <taxon>Euteleostomi</taxon>
        <taxon>Lepidosauria</taxon>
        <taxon>Sphenodontia</taxon>
        <taxon>Sphenodontidae</taxon>
        <taxon>Sphenodon</taxon>
    </lineage>
</organism>
<dbReference type="GeneTree" id="ENSGT00940000154904"/>
<dbReference type="OMA" id="XTEIMAL"/>
<accession>A0A8D0GUF1</accession>
<dbReference type="Proteomes" id="UP000694392">
    <property type="component" value="Unplaced"/>
</dbReference>
<sequence length="137" mass="15449">LFLRQYMVFVPFLIHTGVPEKVCVQLSHLNEAVVLSATLELVGVNRILITEKVLEKNIFKCIPFTLPKFESPSLAFLTVLVKGPTLEFRSRKSVLVKNTESLVFVQTDKPLYKPGQKGTRGFSFSEGKHFCPLHQCA</sequence>
<name>A0A8D0GUF1_SPHPU</name>
<protein>
    <submittedName>
        <fullName evidence="1">Uncharacterized protein</fullName>
    </submittedName>
</protein>